<keyword evidence="2" id="KW-0333">Golgi apparatus</keyword>
<sequence length="1060" mass="118406">MLKAPQPQNATDTINTLSSRLTSATLLEDKRAAILGLRSFAKGYPASVASGSLRDLITCLRDHGAGLGKDGEGDVDTVRSVLETLLMLFNPDPDSPEASEDISLWLADEFSQRQDNITILLDLLEVPDYYARMYSIQLLTSISSARPERTQQCILSAPLGTARLVGVLDDGREAIRDAALLLLVDLTSVSQTDLQKLIAFEDVFLRIFKLMEAEGGIAEGGIVIQDSLSLLANLIRHSSSNQSLFRETGCLPKLYQAVKEAGVWDSEENEFSRSNREKNAWGLLAVIRLFLEHGELGTKTNQDAFWKAGIVQLVLDLAFNLAATVPVRSSALRTCADMITTNPPIQESFASLLVINGTPNQQLTNGTAKKKEVQRTYVIEALLILLLGTSAVEQVELRFSASVLIKAYCLGHQRIRLHFLQRAIAGFVDGEDESTNILSTLMASPHGTAQTDPLRVVLAADILSQLLAEDDEAKGVLQAVSEGNAEKGEDVVTAVQTLAGHLTFCLQNDADPRISIAYLTLLITAFYDSQLMINDCLAEGSSLIGALFDMAGKCKDSQVQSDEIKSLLPGLCAFLLGTIYEFSTKDSPIPRRTLQPLLLNKLGRQKYFESLKQLRQHPFIRDSELSLQEGAMSSQGQVLFHTIFIELFKEEYGRLRRTIDKDPGIEVVSRGDGGVDRDILDDLRSQIASKEEAIQQLEQGSLMLKQDSDQAAADHRRELQTLQASQRSMEAEVERIKHINETLQREHEAEVTKLREDMSHEVERLQNQTKSATENTRQQHDQELQRLKGQHGASLASERSLWEDKIRKASEQGMQEAKKKTDELNAAVQKRDGELVVTKQELKNTKTELDKIRDGLEAQTRKAQQSEEELKKIKDLHTNLQQLNSKAMARVKSLEEEARRAELRQSELSDDRDKISSERDDLQSQIKELREEISGLKLELQTERNGYAELEAELEKAKTAPVEPKVDEKKVEELEIEVEKTKKEADRAKKDADKQVEEAKQARSELEDMLMVMADIETKRDEYKERLKKAGEQVSDDEDDEEDDEGGEDDEKDEKNGDVD</sequence>
<dbReference type="GO" id="GO:0012507">
    <property type="term" value="C:ER to Golgi transport vesicle membrane"/>
    <property type="evidence" value="ECO:0007669"/>
    <property type="project" value="TreeGrafter"/>
</dbReference>
<dbReference type="GO" id="GO:0048211">
    <property type="term" value="P:Golgi vesicle docking"/>
    <property type="evidence" value="ECO:0007669"/>
    <property type="project" value="TreeGrafter"/>
</dbReference>
<feature type="region of interest" description="Disordered" evidence="4">
    <location>
        <begin position="760"/>
        <end position="801"/>
    </location>
</feature>
<dbReference type="GO" id="GO:0005783">
    <property type="term" value="C:endoplasmic reticulum"/>
    <property type="evidence" value="ECO:0007669"/>
    <property type="project" value="TreeGrafter"/>
</dbReference>
<dbReference type="GO" id="GO:0000139">
    <property type="term" value="C:Golgi membrane"/>
    <property type="evidence" value="ECO:0007669"/>
    <property type="project" value="InterPro"/>
</dbReference>
<organism evidence="7 8">
    <name type="scientific">Elsinoe australis</name>
    <dbReference type="NCBI Taxonomy" id="40998"/>
    <lineage>
        <taxon>Eukaryota</taxon>
        <taxon>Fungi</taxon>
        <taxon>Dikarya</taxon>
        <taxon>Ascomycota</taxon>
        <taxon>Pezizomycotina</taxon>
        <taxon>Dothideomycetes</taxon>
        <taxon>Dothideomycetidae</taxon>
        <taxon>Myriangiales</taxon>
        <taxon>Elsinoaceae</taxon>
        <taxon>Elsinoe</taxon>
    </lineage>
</organism>
<dbReference type="GO" id="GO:0048280">
    <property type="term" value="P:vesicle fusion with Golgi apparatus"/>
    <property type="evidence" value="ECO:0007669"/>
    <property type="project" value="InterPro"/>
</dbReference>
<feature type="compositionally biased region" description="Acidic residues" evidence="4">
    <location>
        <begin position="1034"/>
        <end position="1052"/>
    </location>
</feature>
<dbReference type="PANTHER" id="PTHR10013:SF0">
    <property type="entry name" value="GENERAL VESICULAR TRANSPORT FACTOR P115"/>
    <property type="match status" value="1"/>
</dbReference>
<feature type="region of interest" description="Disordered" evidence="4">
    <location>
        <begin position="902"/>
        <end position="923"/>
    </location>
</feature>
<comment type="subcellular location">
    <subcellularLocation>
        <location evidence="1">Golgi apparatus</location>
    </subcellularLocation>
</comment>
<dbReference type="GO" id="GO:0005795">
    <property type="term" value="C:Golgi stack"/>
    <property type="evidence" value="ECO:0007669"/>
    <property type="project" value="TreeGrafter"/>
</dbReference>
<accession>A0A4U7AUB2</accession>
<evidence type="ECO:0000256" key="1">
    <source>
        <dbReference type="ARBA" id="ARBA00004555"/>
    </source>
</evidence>
<evidence type="ECO:0000256" key="4">
    <source>
        <dbReference type="SAM" id="MobiDB-lite"/>
    </source>
</evidence>
<dbReference type="PANTHER" id="PTHR10013">
    <property type="entry name" value="GENERAL VESICULAR TRANSPORT FACTOR P115"/>
    <property type="match status" value="1"/>
</dbReference>
<evidence type="ECO:0000313" key="8">
    <source>
        <dbReference type="Proteomes" id="UP000308133"/>
    </source>
</evidence>
<proteinExistence type="predicted"/>
<dbReference type="InterPro" id="IPR024095">
    <property type="entry name" value="Vesicle_P115"/>
</dbReference>
<feature type="region of interest" description="Disordered" evidence="4">
    <location>
        <begin position="1024"/>
        <end position="1060"/>
    </location>
</feature>
<evidence type="ECO:0000256" key="2">
    <source>
        <dbReference type="ARBA" id="ARBA00023034"/>
    </source>
</evidence>
<feature type="compositionally biased region" description="Basic and acidic residues" evidence="4">
    <location>
        <begin position="979"/>
        <end position="1006"/>
    </location>
</feature>
<evidence type="ECO:0000313" key="7">
    <source>
        <dbReference type="EMBL" id="TKX20260.1"/>
    </source>
</evidence>
<evidence type="ECO:0000259" key="6">
    <source>
        <dbReference type="Pfam" id="PF04871"/>
    </source>
</evidence>
<dbReference type="Pfam" id="PF04871">
    <property type="entry name" value="Uso1_p115_C"/>
    <property type="match status" value="1"/>
</dbReference>
<feature type="compositionally biased region" description="Basic and acidic residues" evidence="4">
    <location>
        <begin position="777"/>
        <end position="786"/>
    </location>
</feature>
<feature type="domain" description="Vesicle tethering protein Uso1/P115-like head" evidence="5">
    <location>
        <begin position="342"/>
        <end position="659"/>
    </location>
</feature>
<comment type="caution">
    <text evidence="7">The sequence shown here is derived from an EMBL/GenBank/DDBJ whole genome shotgun (WGS) entry which is preliminary data.</text>
</comment>
<dbReference type="InterPro" id="IPR011989">
    <property type="entry name" value="ARM-like"/>
</dbReference>
<dbReference type="FunFam" id="1.25.10.10:FF:000296">
    <property type="entry name" value="Related to transport protein USO1"/>
    <property type="match status" value="1"/>
</dbReference>
<evidence type="ECO:0000259" key="5">
    <source>
        <dbReference type="Pfam" id="PF04869"/>
    </source>
</evidence>
<dbReference type="InterPro" id="IPR006953">
    <property type="entry name" value="Vesicle_Uso1_P115_head"/>
</dbReference>
<dbReference type="AlphaFoldDB" id="A0A4U7AUB2"/>
<dbReference type="InterPro" id="IPR016024">
    <property type="entry name" value="ARM-type_fold"/>
</dbReference>
<feature type="domain" description="Uso1/p115-like vesicle tethering protein C-terminal" evidence="6">
    <location>
        <begin position="920"/>
        <end position="1050"/>
    </location>
</feature>
<keyword evidence="3" id="KW-0175">Coiled coil</keyword>
<dbReference type="InterPro" id="IPR006955">
    <property type="entry name" value="Uso1_p115_C"/>
</dbReference>
<protein>
    <submittedName>
        <fullName evidence="7">Putative intracellular protein transport protein USO1</fullName>
    </submittedName>
</protein>
<feature type="region of interest" description="Disordered" evidence="4">
    <location>
        <begin position="979"/>
        <end position="1008"/>
    </location>
</feature>
<name>A0A4U7AUB2_9PEZI</name>
<dbReference type="Gene3D" id="1.25.10.10">
    <property type="entry name" value="Leucine-rich Repeat Variant"/>
    <property type="match status" value="1"/>
</dbReference>
<dbReference type="Proteomes" id="UP000308133">
    <property type="component" value="Unassembled WGS sequence"/>
</dbReference>
<gene>
    <name evidence="7" type="ORF">C1H76_7560</name>
</gene>
<dbReference type="Pfam" id="PF04869">
    <property type="entry name" value="Uso1_p115_head"/>
    <property type="match status" value="1"/>
</dbReference>
<dbReference type="EMBL" id="PTQR01000095">
    <property type="protein sequence ID" value="TKX20260.1"/>
    <property type="molecule type" value="Genomic_DNA"/>
</dbReference>
<dbReference type="GO" id="GO:0006888">
    <property type="term" value="P:endoplasmic reticulum to Golgi vesicle-mediated transport"/>
    <property type="evidence" value="ECO:0007669"/>
    <property type="project" value="TreeGrafter"/>
</dbReference>
<dbReference type="SUPFAM" id="SSF48371">
    <property type="entry name" value="ARM repeat"/>
    <property type="match status" value="1"/>
</dbReference>
<evidence type="ECO:0000256" key="3">
    <source>
        <dbReference type="ARBA" id="ARBA00023054"/>
    </source>
</evidence>
<dbReference type="GO" id="GO:0006886">
    <property type="term" value="P:intracellular protein transport"/>
    <property type="evidence" value="ECO:0007669"/>
    <property type="project" value="InterPro"/>
</dbReference>
<reference evidence="7 8" key="1">
    <citation type="submission" date="2018-02" db="EMBL/GenBank/DDBJ databases">
        <title>Draft genome sequences of Elsinoe sp., causing black scab on jojoba.</title>
        <authorList>
            <person name="Stodart B."/>
            <person name="Jeffress S."/>
            <person name="Ash G."/>
            <person name="Arun Chinnappa K."/>
        </authorList>
    </citation>
    <scope>NUCLEOTIDE SEQUENCE [LARGE SCALE GENOMIC DNA]</scope>
    <source>
        <strain evidence="7 8">Hillstone_2</strain>
    </source>
</reference>
<feature type="compositionally biased region" description="Polar residues" evidence="4">
    <location>
        <begin position="765"/>
        <end position="776"/>
    </location>
</feature>